<keyword evidence="2" id="KW-1185">Reference proteome</keyword>
<evidence type="ECO:0000313" key="1">
    <source>
        <dbReference type="EMBL" id="MQP11500.1"/>
    </source>
</evidence>
<dbReference type="EMBL" id="VZAD01000051">
    <property type="protein sequence ID" value="MQP11500.1"/>
    <property type="molecule type" value="Genomic_DNA"/>
</dbReference>
<organism evidence="1 2">
    <name type="scientific">Segatella copri</name>
    <dbReference type="NCBI Taxonomy" id="165179"/>
    <lineage>
        <taxon>Bacteria</taxon>
        <taxon>Pseudomonadati</taxon>
        <taxon>Bacteroidota</taxon>
        <taxon>Bacteroidia</taxon>
        <taxon>Bacteroidales</taxon>
        <taxon>Prevotellaceae</taxon>
        <taxon>Segatella</taxon>
    </lineage>
</organism>
<gene>
    <name evidence="1" type="ORF">F7D20_05850</name>
</gene>
<dbReference type="Proteomes" id="UP000384372">
    <property type="component" value="Unassembled WGS sequence"/>
</dbReference>
<dbReference type="AlphaFoldDB" id="A0A6A7WAM2"/>
<proteinExistence type="predicted"/>
<reference evidence="1 2" key="1">
    <citation type="submission" date="2019-09" db="EMBL/GenBank/DDBJ databases">
        <title>Distinct polysaccharide growth profiles of human intestinal Prevotella copri isolates.</title>
        <authorList>
            <person name="Fehlner-Peach H."/>
            <person name="Magnabosco C."/>
            <person name="Raghavan V."/>
            <person name="Scher J.U."/>
            <person name="Tett A."/>
            <person name="Cox L.M."/>
            <person name="Gottsegen C."/>
            <person name="Watters A."/>
            <person name="Wiltshire- Gordon J.D."/>
            <person name="Segata N."/>
            <person name="Bonneau R."/>
            <person name="Littman D.R."/>
        </authorList>
    </citation>
    <scope>NUCLEOTIDE SEQUENCE [LARGE SCALE GENOMIC DNA]</scope>
    <source>
        <strain evidence="2">iAQ1173</strain>
    </source>
</reference>
<sequence length="83" mass="9303">MVVVSTRDFRTNQTKYLNLAKAGEHVVLKSRAGNFRIFPDDGSNTIDAPRDLMKELRNALTEVKEAIAGKRKLQSAESLLDEL</sequence>
<protein>
    <submittedName>
        <fullName evidence="1">Prevent-host-death family protein</fullName>
    </submittedName>
</protein>
<dbReference type="OrthoDB" id="3035307at2"/>
<name>A0A6A7WAM2_9BACT</name>
<evidence type="ECO:0000313" key="2">
    <source>
        <dbReference type="Proteomes" id="UP000384372"/>
    </source>
</evidence>
<comment type="caution">
    <text evidence="1">The sequence shown here is derived from an EMBL/GenBank/DDBJ whole genome shotgun (WGS) entry which is preliminary data.</text>
</comment>
<accession>A0A6A7WAM2</accession>